<dbReference type="GeneID" id="85496673"/>
<feature type="compositionally biased region" description="Basic residues" evidence="1">
    <location>
        <begin position="1"/>
        <end position="10"/>
    </location>
</feature>
<reference evidence="2" key="1">
    <citation type="journal article" date="2023" name="BMC Genomics">
        <title>Chromosome-level genome assemblies of Cutaneotrichosporon spp. (Trichosporonales, Basidiomycota) reveal imbalanced evolution between nucleotide sequences and chromosome synteny.</title>
        <authorList>
            <person name="Kobayashi Y."/>
            <person name="Kayamori A."/>
            <person name="Aoki K."/>
            <person name="Shiwa Y."/>
            <person name="Matsutani M."/>
            <person name="Fujita N."/>
            <person name="Sugita T."/>
            <person name="Iwasaki W."/>
            <person name="Tanaka N."/>
            <person name="Takashima M."/>
        </authorList>
    </citation>
    <scope>NUCLEOTIDE SEQUENCE</scope>
    <source>
        <strain evidence="2">HIS019</strain>
    </source>
</reference>
<gene>
    <name evidence="2" type="ORF">CcaverHIS019_0504310</name>
</gene>
<keyword evidence="3" id="KW-1185">Reference proteome</keyword>
<feature type="compositionally biased region" description="Low complexity" evidence="1">
    <location>
        <begin position="43"/>
        <end position="55"/>
    </location>
</feature>
<feature type="compositionally biased region" description="Low complexity" evidence="1">
    <location>
        <begin position="150"/>
        <end position="175"/>
    </location>
</feature>
<feature type="compositionally biased region" description="Pro residues" evidence="1">
    <location>
        <begin position="25"/>
        <end position="34"/>
    </location>
</feature>
<feature type="compositionally biased region" description="Low complexity" evidence="1">
    <location>
        <begin position="480"/>
        <end position="496"/>
    </location>
</feature>
<dbReference type="AlphaFoldDB" id="A0AA48L6I4"/>
<dbReference type="Proteomes" id="UP001233271">
    <property type="component" value="Chromosome 5"/>
</dbReference>
<evidence type="ECO:0000313" key="2">
    <source>
        <dbReference type="EMBL" id="BEI92803.1"/>
    </source>
</evidence>
<feature type="region of interest" description="Disordered" evidence="1">
    <location>
        <begin position="150"/>
        <end position="310"/>
    </location>
</feature>
<dbReference type="RefSeq" id="XP_060458068.1">
    <property type="nucleotide sequence ID" value="XM_060601590.1"/>
</dbReference>
<organism evidence="2 3">
    <name type="scientific">Cutaneotrichosporon cavernicola</name>
    <dbReference type="NCBI Taxonomy" id="279322"/>
    <lineage>
        <taxon>Eukaryota</taxon>
        <taxon>Fungi</taxon>
        <taxon>Dikarya</taxon>
        <taxon>Basidiomycota</taxon>
        <taxon>Agaricomycotina</taxon>
        <taxon>Tremellomycetes</taxon>
        <taxon>Trichosporonales</taxon>
        <taxon>Trichosporonaceae</taxon>
        <taxon>Cutaneotrichosporon</taxon>
    </lineage>
</organism>
<proteinExistence type="predicted"/>
<feature type="compositionally biased region" description="Low complexity" evidence="1">
    <location>
        <begin position="429"/>
        <end position="441"/>
    </location>
</feature>
<evidence type="ECO:0000313" key="3">
    <source>
        <dbReference type="Proteomes" id="UP001233271"/>
    </source>
</evidence>
<feature type="compositionally biased region" description="Polar residues" evidence="1">
    <location>
        <begin position="460"/>
        <end position="479"/>
    </location>
</feature>
<feature type="compositionally biased region" description="Polar residues" evidence="1">
    <location>
        <begin position="194"/>
        <end position="210"/>
    </location>
</feature>
<feature type="region of interest" description="Disordered" evidence="1">
    <location>
        <begin position="324"/>
        <end position="501"/>
    </location>
</feature>
<protein>
    <submittedName>
        <fullName evidence="2">Uncharacterized protein</fullName>
    </submittedName>
</protein>
<sequence length="622" mass="66103">MGLFLRKKSSKASLKAAKDERRGGTPPPQLPPLPDHIRRAEADAAAAAAATTAKAQQTNKTRRRSRSLWADSDEAKAAAPFSSAGDLASQPWRSHDAWMAFQKPAAPQSVIDELVFPCSPAAQPGWRGRGGGGLFSTEGMLDHDHIRRAATPTLPSSPSSVRRLLASPSLSSPPSRRLDFASPLGFGARERSGSESQSYSTQDSQAQETLDNPELASTPPDSLLMTPSAPPSAPGSYPTDPSTGASPDMLVTPNSTPSNPSPTPTNLLPEFNSPTPAPVHGPVTNDIAFTQRRRSPTRALPPPPIDDEIPEEVIDFSTATSPLEAPIMPYSGSKSRSNSASSAHFPFPNRTSAGSMYVQPRSAPSPGPYASNAIQAQPRSAPSPGPYASPGMSTSPLPDASMRFPPVQGLVHPRRPSMGSSTPSMLPYAQPSPQQQQQQQPPRRPAPRSFEQRAYEQRPPSRNTSNGSRGNHSRPASRTASSSGHGHSGYHSDAASVPVPHTPEGIAQAVSIWRQKSQRRDVDAAIAAGMVSPPPRKEWENPDVFAPAGAWEAPGTYNPYDAAEFEPHSFTAPLRLPRAPPMHAAHQAPTIIRKPSAGHAVNSAPIGRAPRVQQQVAQSGWI</sequence>
<feature type="region of interest" description="Disordered" evidence="1">
    <location>
        <begin position="1"/>
        <end position="89"/>
    </location>
</feature>
<dbReference type="EMBL" id="AP028216">
    <property type="protein sequence ID" value="BEI92803.1"/>
    <property type="molecule type" value="Genomic_DNA"/>
</dbReference>
<feature type="compositionally biased region" description="Low complexity" evidence="1">
    <location>
        <begin position="331"/>
        <end position="342"/>
    </location>
</feature>
<name>A0AA48L6I4_9TREE</name>
<evidence type="ECO:0000256" key="1">
    <source>
        <dbReference type="SAM" id="MobiDB-lite"/>
    </source>
</evidence>
<dbReference type="KEGG" id="ccac:CcaHIS019_0504310"/>
<feature type="compositionally biased region" description="Low complexity" evidence="1">
    <location>
        <begin position="252"/>
        <end position="269"/>
    </location>
</feature>
<accession>A0AA48L6I4</accession>